<dbReference type="PANTHER" id="PTHR22916:SF3">
    <property type="entry name" value="UDP-GLCNAC:BETAGAL BETA-1,3-N-ACETYLGLUCOSAMINYLTRANSFERASE-LIKE PROTEIN 1"/>
    <property type="match status" value="1"/>
</dbReference>
<evidence type="ECO:0000259" key="1">
    <source>
        <dbReference type="Pfam" id="PF00535"/>
    </source>
</evidence>
<dbReference type="InterPro" id="IPR029044">
    <property type="entry name" value="Nucleotide-diphossugar_trans"/>
</dbReference>
<reference evidence="3" key="1">
    <citation type="submission" date="2016-10" db="EMBL/GenBank/DDBJ databases">
        <authorList>
            <person name="Varghese N."/>
            <person name="Submissions S."/>
        </authorList>
    </citation>
    <scope>NUCLEOTIDE SEQUENCE [LARGE SCALE GENOMIC DNA]</scope>
    <source>
        <strain evidence="3">CGMCC 1.7285</strain>
    </source>
</reference>
<dbReference type="CDD" id="cd00761">
    <property type="entry name" value="Glyco_tranf_GTA_type"/>
    <property type="match status" value="1"/>
</dbReference>
<gene>
    <name evidence="2" type="ORF">SAMN04488070_1160</name>
</gene>
<dbReference type="SUPFAM" id="SSF53448">
    <property type="entry name" value="Nucleotide-diphospho-sugar transferases"/>
    <property type="match status" value="1"/>
</dbReference>
<dbReference type="PANTHER" id="PTHR22916">
    <property type="entry name" value="GLYCOSYLTRANSFERASE"/>
    <property type="match status" value="1"/>
</dbReference>
<keyword evidence="3" id="KW-1185">Reference proteome</keyword>
<evidence type="ECO:0000313" key="2">
    <source>
        <dbReference type="EMBL" id="SFR45151.1"/>
    </source>
</evidence>
<dbReference type="InterPro" id="IPR001173">
    <property type="entry name" value="Glyco_trans_2-like"/>
</dbReference>
<organism evidence="2 3">
    <name type="scientific">Pseudidiomarina maritima</name>
    <dbReference type="NCBI Taxonomy" id="519453"/>
    <lineage>
        <taxon>Bacteria</taxon>
        <taxon>Pseudomonadati</taxon>
        <taxon>Pseudomonadota</taxon>
        <taxon>Gammaproteobacteria</taxon>
        <taxon>Alteromonadales</taxon>
        <taxon>Idiomarinaceae</taxon>
        <taxon>Pseudidiomarina</taxon>
    </lineage>
</organism>
<feature type="domain" description="Glycosyltransferase 2-like" evidence="1">
    <location>
        <begin position="19"/>
        <end position="131"/>
    </location>
</feature>
<proteinExistence type="predicted"/>
<accession>A0A1I6GSU9</accession>
<evidence type="ECO:0000313" key="3">
    <source>
        <dbReference type="Proteomes" id="UP000199424"/>
    </source>
</evidence>
<dbReference type="RefSeq" id="WP_092856218.1">
    <property type="nucleotide sequence ID" value="NZ_FOYU01000001.1"/>
</dbReference>
<dbReference type="Gene3D" id="3.90.550.10">
    <property type="entry name" value="Spore Coat Polysaccharide Biosynthesis Protein SpsA, Chain A"/>
    <property type="match status" value="1"/>
</dbReference>
<sequence length="312" mass="35648">MQYTLVLSSSNIESQPLFSVVIPCHNAAKYFSETLDSLVKQTEKDFEVVIIDDCSSDSAQLQSVVENFRDKLSLTLVRTAKNINGAGARNLGVELSHGKYIAFLDADDLFEPEKLQVCRDEIAQRSNENFIIYTQLKFKARGNSNFELRPLIGKPQHITVGEYLFGNSGLMQTSTLVMPREVFHKIEFNPDFRRHQDYDFVLRAAALGTDFVYIPKPLAVWHKPEKRKTTTITKGASTSYCFYWLEQMKNYLTVKEKALYLIKVAAPIAVLDGKFATALKLYFKNLTEVPLRIFVKSLFQSSKNLVKWVYAR</sequence>
<protein>
    <submittedName>
        <fullName evidence="2">Amylovoran biosynthesis glycosyltransferase AmsB</fullName>
    </submittedName>
</protein>
<dbReference type="AlphaFoldDB" id="A0A1I6GSU9"/>
<dbReference type="EMBL" id="FOYU01000001">
    <property type="protein sequence ID" value="SFR45151.1"/>
    <property type="molecule type" value="Genomic_DNA"/>
</dbReference>
<dbReference type="Proteomes" id="UP000199424">
    <property type="component" value="Unassembled WGS sequence"/>
</dbReference>
<dbReference type="Pfam" id="PF00535">
    <property type="entry name" value="Glycos_transf_2"/>
    <property type="match status" value="1"/>
</dbReference>
<name>A0A1I6GSU9_9GAMM</name>
<dbReference type="GO" id="GO:0016758">
    <property type="term" value="F:hexosyltransferase activity"/>
    <property type="evidence" value="ECO:0007669"/>
    <property type="project" value="UniProtKB-ARBA"/>
</dbReference>
<keyword evidence="2" id="KW-0808">Transferase</keyword>